<evidence type="ECO:0000313" key="2">
    <source>
        <dbReference type="Proteomes" id="UP001218218"/>
    </source>
</evidence>
<gene>
    <name evidence="1" type="ORF">DFH08DRAFT_903671</name>
</gene>
<proteinExistence type="predicted"/>
<name>A0AAD7E965_9AGAR</name>
<dbReference type="AlphaFoldDB" id="A0AAD7E965"/>
<sequence>MTLNTLHALAMLSPRQAGLHPPASPLKPLTFVYPSERGDYHCLSRLLLIDNLTLGCACPVRTMISSRITLAGCSRSLPAPPRLVQPSGRCDCHGQLFTPISDLQERMQPKPCPNLSRDSDAPSRAGTVRNQCQHYSVSHGIDRRVLSTLY</sequence>
<protein>
    <submittedName>
        <fullName evidence="1">Uncharacterized protein</fullName>
    </submittedName>
</protein>
<comment type="caution">
    <text evidence="1">The sequence shown here is derived from an EMBL/GenBank/DDBJ whole genome shotgun (WGS) entry which is preliminary data.</text>
</comment>
<accession>A0AAD7E965</accession>
<dbReference type="EMBL" id="JARIHO010000103">
    <property type="protein sequence ID" value="KAJ7303714.1"/>
    <property type="molecule type" value="Genomic_DNA"/>
</dbReference>
<keyword evidence="2" id="KW-1185">Reference proteome</keyword>
<dbReference type="Proteomes" id="UP001218218">
    <property type="component" value="Unassembled WGS sequence"/>
</dbReference>
<organism evidence="1 2">
    <name type="scientific">Mycena albidolilacea</name>
    <dbReference type="NCBI Taxonomy" id="1033008"/>
    <lineage>
        <taxon>Eukaryota</taxon>
        <taxon>Fungi</taxon>
        <taxon>Dikarya</taxon>
        <taxon>Basidiomycota</taxon>
        <taxon>Agaricomycotina</taxon>
        <taxon>Agaricomycetes</taxon>
        <taxon>Agaricomycetidae</taxon>
        <taxon>Agaricales</taxon>
        <taxon>Marasmiineae</taxon>
        <taxon>Mycenaceae</taxon>
        <taxon>Mycena</taxon>
    </lineage>
</organism>
<evidence type="ECO:0000313" key="1">
    <source>
        <dbReference type="EMBL" id="KAJ7303714.1"/>
    </source>
</evidence>
<reference evidence="1" key="1">
    <citation type="submission" date="2023-03" db="EMBL/GenBank/DDBJ databases">
        <title>Massive genome expansion in bonnet fungi (Mycena s.s.) driven by repeated elements and novel gene families across ecological guilds.</title>
        <authorList>
            <consortium name="Lawrence Berkeley National Laboratory"/>
            <person name="Harder C.B."/>
            <person name="Miyauchi S."/>
            <person name="Viragh M."/>
            <person name="Kuo A."/>
            <person name="Thoen E."/>
            <person name="Andreopoulos B."/>
            <person name="Lu D."/>
            <person name="Skrede I."/>
            <person name="Drula E."/>
            <person name="Henrissat B."/>
            <person name="Morin E."/>
            <person name="Kohler A."/>
            <person name="Barry K."/>
            <person name="LaButti K."/>
            <person name="Morin E."/>
            <person name="Salamov A."/>
            <person name="Lipzen A."/>
            <person name="Mereny Z."/>
            <person name="Hegedus B."/>
            <person name="Baldrian P."/>
            <person name="Stursova M."/>
            <person name="Weitz H."/>
            <person name="Taylor A."/>
            <person name="Grigoriev I.V."/>
            <person name="Nagy L.G."/>
            <person name="Martin F."/>
            <person name="Kauserud H."/>
        </authorList>
    </citation>
    <scope>NUCLEOTIDE SEQUENCE</scope>
    <source>
        <strain evidence="1">CBHHK002</strain>
    </source>
</reference>